<dbReference type="InterPro" id="IPR036236">
    <property type="entry name" value="Znf_C2H2_sf"/>
</dbReference>
<dbReference type="PROSITE" id="PS50157">
    <property type="entry name" value="ZINC_FINGER_C2H2_2"/>
    <property type="match status" value="1"/>
</dbReference>
<dbReference type="GO" id="GO:0008270">
    <property type="term" value="F:zinc ion binding"/>
    <property type="evidence" value="ECO:0007669"/>
    <property type="project" value="UniProtKB-KW"/>
</dbReference>
<name>A0A8J1XH48_OWEFU</name>
<sequence>RKFNMAEGHEVLIEPLCFSQHLDAKPLSYKQTRCLMCEDTFNLDTHHDTFLKHLVEKHKLVIADVKLIADFKRYINYWRGRFSLQDDLKEFCTIIRTNTQEKDIVPSEDFYLLSDIIDEDKKLREILQREKLECVLMCQQSEREEGFHRCCLFCKLFDGSKNELFEHMSEEHGFNIGQPDNIVYADELMDYLHEQLKLCKCLYCEKTFKDRVTLKEHMRKKGHKRLNPKSKKYDKYYIINYLELGKNWKSIQSEDDTPIDSDTDKDEDWSDWQEMGGAKAVCLFCDWSATNVDILWEHIQKVHDFNMTEVKEKLQLTFYQQIKLVNYIRRQIHQSRCINCDDSFESKKELLQHMSDRCHFSQPTDSSVWDQPQYFFPTYEDDNLLYALQDDDAASNNGNLAAIDISNDEIIAESAKTNIKDSVLCERTILQDLREDGNS</sequence>
<gene>
    <name evidence="5" type="ORF">OFUS_LOCUS9842</name>
</gene>
<keyword evidence="3" id="KW-0862">Zinc</keyword>
<accession>A0A8J1XH48</accession>
<evidence type="ECO:0000256" key="4">
    <source>
        <dbReference type="ARBA" id="ARBA00034119"/>
    </source>
</evidence>
<comment type="caution">
    <text evidence="5">The sequence shown here is derived from an EMBL/GenBank/DDBJ whole genome shotgun (WGS) entry which is preliminary data.</text>
</comment>
<comment type="similarity">
    <text evidence="4">Belongs to the ZNF277 family.</text>
</comment>
<evidence type="ECO:0000256" key="1">
    <source>
        <dbReference type="ARBA" id="ARBA00022723"/>
    </source>
</evidence>
<reference evidence="5" key="1">
    <citation type="submission" date="2022-03" db="EMBL/GenBank/DDBJ databases">
        <authorList>
            <person name="Martin C."/>
        </authorList>
    </citation>
    <scope>NUCLEOTIDE SEQUENCE</scope>
</reference>
<dbReference type="InterPro" id="IPR013087">
    <property type="entry name" value="Znf_C2H2_type"/>
</dbReference>
<keyword evidence="1" id="KW-0479">Metal-binding</keyword>
<dbReference type="EMBL" id="CAIIXF020000005">
    <property type="protein sequence ID" value="CAH1783503.1"/>
    <property type="molecule type" value="Genomic_DNA"/>
</dbReference>
<organism evidence="5 6">
    <name type="scientific">Owenia fusiformis</name>
    <name type="common">Polychaete worm</name>
    <dbReference type="NCBI Taxonomy" id="6347"/>
    <lineage>
        <taxon>Eukaryota</taxon>
        <taxon>Metazoa</taxon>
        <taxon>Spiralia</taxon>
        <taxon>Lophotrochozoa</taxon>
        <taxon>Annelida</taxon>
        <taxon>Polychaeta</taxon>
        <taxon>Sedentaria</taxon>
        <taxon>Canalipalpata</taxon>
        <taxon>Sabellida</taxon>
        <taxon>Oweniida</taxon>
        <taxon>Oweniidae</taxon>
        <taxon>Owenia</taxon>
    </lineage>
</organism>
<dbReference type="Proteomes" id="UP000749559">
    <property type="component" value="Unassembled WGS sequence"/>
</dbReference>
<dbReference type="PANTHER" id="PTHR13267">
    <property type="entry name" value="ZINC FINGER PROTEIN 277"/>
    <property type="match status" value="1"/>
</dbReference>
<dbReference type="SMART" id="SM00355">
    <property type="entry name" value="ZnF_C2H2"/>
    <property type="match status" value="5"/>
</dbReference>
<keyword evidence="2" id="KW-0863">Zinc-finger</keyword>
<dbReference type="AlphaFoldDB" id="A0A8J1XH48"/>
<evidence type="ECO:0000256" key="3">
    <source>
        <dbReference type="ARBA" id="ARBA00022833"/>
    </source>
</evidence>
<dbReference type="OrthoDB" id="278606at2759"/>
<keyword evidence="6" id="KW-1185">Reference proteome</keyword>
<evidence type="ECO:0000313" key="5">
    <source>
        <dbReference type="EMBL" id="CAH1783503.1"/>
    </source>
</evidence>
<protein>
    <submittedName>
        <fullName evidence="5">Uncharacterized protein</fullName>
    </submittedName>
</protein>
<dbReference type="SUPFAM" id="SSF57667">
    <property type="entry name" value="beta-beta-alpha zinc fingers"/>
    <property type="match status" value="2"/>
</dbReference>
<dbReference type="Pfam" id="PF12756">
    <property type="entry name" value="zf-C2H2_2"/>
    <property type="match status" value="2"/>
</dbReference>
<evidence type="ECO:0000313" key="6">
    <source>
        <dbReference type="Proteomes" id="UP000749559"/>
    </source>
</evidence>
<dbReference type="InterPro" id="IPR040048">
    <property type="entry name" value="ZNF277"/>
</dbReference>
<proteinExistence type="inferred from homology"/>
<feature type="non-terminal residue" evidence="5">
    <location>
        <position position="1"/>
    </location>
</feature>
<dbReference type="InterPro" id="IPR041661">
    <property type="entry name" value="ZN622/Rei1/Reh1_Znf-C2H2"/>
</dbReference>
<dbReference type="PANTHER" id="PTHR13267:SF3">
    <property type="entry name" value="ZINC FINGER PROTEIN 277"/>
    <property type="match status" value="1"/>
</dbReference>
<evidence type="ECO:0000256" key="2">
    <source>
        <dbReference type="ARBA" id="ARBA00022771"/>
    </source>
</evidence>
<dbReference type="PROSITE" id="PS00028">
    <property type="entry name" value="ZINC_FINGER_C2H2_1"/>
    <property type="match status" value="2"/>
</dbReference>